<dbReference type="EMBL" id="JBBBZM010000040">
    <property type="protein sequence ID" value="KAL0637004.1"/>
    <property type="molecule type" value="Genomic_DNA"/>
</dbReference>
<proteinExistence type="inferred from homology"/>
<dbReference type="CDD" id="cd04723">
    <property type="entry name" value="HisA_HisF"/>
    <property type="match status" value="1"/>
</dbReference>
<comment type="caution">
    <text evidence="13">The sequence shown here is derived from an EMBL/GenBank/DDBJ whole genome shotgun (WGS) entry which is preliminary data.</text>
</comment>
<dbReference type="PANTHER" id="PTHR43090:SF2">
    <property type="entry name" value="1-(5-PHOSPHORIBOSYL)-5-[(5-PHOSPHORIBOSYLAMINO)METHYLIDENEAMINO] IMIDAZOLE-4-CARBOXAMIDE ISOMERASE"/>
    <property type="match status" value="1"/>
</dbReference>
<dbReference type="InterPro" id="IPR011858">
    <property type="entry name" value="His6/HISN3"/>
</dbReference>
<reference evidence="13 14" key="1">
    <citation type="submission" date="2024-02" db="EMBL/GenBank/DDBJ databases">
        <title>Discinaceae phylogenomics.</title>
        <authorList>
            <person name="Dirks A.C."/>
            <person name="James T.Y."/>
        </authorList>
    </citation>
    <scope>NUCLEOTIDE SEQUENCE [LARGE SCALE GENOMIC DNA]</scope>
    <source>
        <strain evidence="13 14">ACD0624</strain>
    </source>
</reference>
<comment type="pathway">
    <text evidence="2 12">Amino-acid biosynthesis; L-histidine biosynthesis; L-histidine from 5-phospho-alpha-D-ribose 1-diphosphate: step 4/9.</text>
</comment>
<comment type="catalytic activity">
    <reaction evidence="1 12">
        <text>1-(5-phospho-beta-D-ribosyl)-5-[(5-phospho-beta-D-ribosylamino)methylideneamino]imidazole-4-carboxamide = 5-[(5-phospho-1-deoxy-D-ribulos-1-ylimino)methylamino]-1-(5-phospho-beta-D-ribosyl)imidazole-4-carboxamide</text>
        <dbReference type="Rhea" id="RHEA:15469"/>
        <dbReference type="ChEBI" id="CHEBI:58435"/>
        <dbReference type="ChEBI" id="CHEBI:58525"/>
        <dbReference type="EC" id="5.3.1.16"/>
    </reaction>
</comment>
<evidence type="ECO:0000256" key="8">
    <source>
        <dbReference type="ARBA" id="ARBA00023235"/>
    </source>
</evidence>
<keyword evidence="8 12" id="KW-0413">Isomerase</keyword>
<comment type="subcellular location">
    <subcellularLocation>
        <location evidence="12">Cytoplasm</location>
    </subcellularLocation>
</comment>
<dbReference type="GO" id="GO:0003949">
    <property type="term" value="F:1-(5-phosphoribosyl)-5-[(5-phosphoribosylamino)methylideneamino]imidazole-4-carboxamide isomerase activity"/>
    <property type="evidence" value="ECO:0007669"/>
    <property type="project" value="UniProtKB-EC"/>
</dbReference>
<evidence type="ECO:0000313" key="13">
    <source>
        <dbReference type="EMBL" id="KAL0637004.1"/>
    </source>
</evidence>
<evidence type="ECO:0000256" key="2">
    <source>
        <dbReference type="ARBA" id="ARBA00005133"/>
    </source>
</evidence>
<evidence type="ECO:0000256" key="10">
    <source>
        <dbReference type="ARBA" id="ARBA00031376"/>
    </source>
</evidence>
<dbReference type="EC" id="5.3.1.16" evidence="4 12"/>
<accession>A0ABR3GM64</accession>
<evidence type="ECO:0000256" key="1">
    <source>
        <dbReference type="ARBA" id="ARBA00000901"/>
    </source>
</evidence>
<dbReference type="NCBIfam" id="TIGR02129">
    <property type="entry name" value="hisA_euk"/>
    <property type="match status" value="1"/>
</dbReference>
<keyword evidence="12" id="KW-0963">Cytoplasm</keyword>
<name>A0ABR3GM64_9PEZI</name>
<dbReference type="Pfam" id="PF00977">
    <property type="entry name" value="His_biosynth"/>
    <property type="match status" value="1"/>
</dbReference>
<comment type="similarity">
    <text evidence="3 11">Belongs to the HisA/HisF family.</text>
</comment>
<evidence type="ECO:0000256" key="6">
    <source>
        <dbReference type="ARBA" id="ARBA00022605"/>
    </source>
</evidence>
<dbReference type="PANTHER" id="PTHR43090">
    <property type="entry name" value="1-(5-PHOSPHORIBOSYL)-5-[(5-PHOSPHORIBOSYLAMINO)METHYLIDENEAMINO] IMIDAZOLE-4-CARBOXAMIDE ISOMERASE"/>
    <property type="match status" value="1"/>
</dbReference>
<evidence type="ECO:0000256" key="3">
    <source>
        <dbReference type="ARBA" id="ARBA00009667"/>
    </source>
</evidence>
<organism evidence="13 14">
    <name type="scientific">Discina gigas</name>
    <dbReference type="NCBI Taxonomy" id="1032678"/>
    <lineage>
        <taxon>Eukaryota</taxon>
        <taxon>Fungi</taxon>
        <taxon>Dikarya</taxon>
        <taxon>Ascomycota</taxon>
        <taxon>Pezizomycotina</taxon>
        <taxon>Pezizomycetes</taxon>
        <taxon>Pezizales</taxon>
        <taxon>Discinaceae</taxon>
        <taxon>Discina</taxon>
    </lineage>
</organism>
<dbReference type="Gene3D" id="3.20.20.70">
    <property type="entry name" value="Aldolase class I"/>
    <property type="match status" value="1"/>
</dbReference>
<keyword evidence="7 11" id="KW-0368">Histidine biosynthesis</keyword>
<gene>
    <name evidence="13" type="primary">HIS6</name>
    <name evidence="13" type="ORF">Q9L58_003986</name>
</gene>
<dbReference type="InterPro" id="IPR011060">
    <property type="entry name" value="RibuloseP-bd_barrel"/>
</dbReference>
<dbReference type="InterPro" id="IPR013785">
    <property type="entry name" value="Aldolase_TIM"/>
</dbReference>
<evidence type="ECO:0000256" key="4">
    <source>
        <dbReference type="ARBA" id="ARBA00012550"/>
    </source>
</evidence>
<evidence type="ECO:0000256" key="9">
    <source>
        <dbReference type="ARBA" id="ARBA00030547"/>
    </source>
</evidence>
<keyword evidence="14" id="KW-1185">Reference proteome</keyword>
<dbReference type="InterPro" id="IPR006062">
    <property type="entry name" value="His_biosynth"/>
</dbReference>
<evidence type="ECO:0000256" key="12">
    <source>
        <dbReference type="RuleBase" id="RU364022"/>
    </source>
</evidence>
<evidence type="ECO:0000256" key="5">
    <source>
        <dbReference type="ARBA" id="ARBA00018464"/>
    </source>
</evidence>
<dbReference type="SUPFAM" id="SSF51366">
    <property type="entry name" value="Ribulose-phoshate binding barrel"/>
    <property type="match status" value="1"/>
</dbReference>
<dbReference type="InterPro" id="IPR044524">
    <property type="entry name" value="Isoase_HisA-like"/>
</dbReference>
<protein>
    <recommendedName>
        <fullName evidence="5 12">1-(5-phosphoribosyl)-5-[(5-phosphoribosylamino)methylideneamino] imidazole-4-carboxamide isomerase</fullName>
        <ecNumber evidence="4 12">5.3.1.16</ecNumber>
    </recommendedName>
    <alternativeName>
        <fullName evidence="10 12">5-proFAR isomerase</fullName>
    </alternativeName>
    <alternativeName>
        <fullName evidence="9 12">Phosphoribosylformimino-5-aminoimidazole carboxamide ribotide isomerase</fullName>
    </alternativeName>
</protein>
<evidence type="ECO:0000256" key="11">
    <source>
        <dbReference type="RuleBase" id="RU003657"/>
    </source>
</evidence>
<keyword evidence="6 11" id="KW-0028">Amino-acid biosynthesis</keyword>
<sequence length="251" mass="27406">MTKFRGCIDIHRGIVKQIVGGTLSDDSPSELKTNFVATQPASHFADLYKHSNVTGCHVIMLGPGCSEAAASALRTWPDALQVGGGVNGENAKAWVEKGAEKVWSDSKFSMERLEEVLAAVGGKERLVIDLSCRRRGDKWIVAMNRWQTMTDMEVNKESLDLLSVYCSEFLIHAADVEGLCRGIDEDLVQALGGWVTIPTTYAGGAYSIDDLKRVENLSGGKVDLTYGSALDIFGGEKVKFEDCIRWNEGAR</sequence>
<evidence type="ECO:0000313" key="14">
    <source>
        <dbReference type="Proteomes" id="UP001447188"/>
    </source>
</evidence>
<evidence type="ECO:0000256" key="7">
    <source>
        <dbReference type="ARBA" id="ARBA00023102"/>
    </source>
</evidence>
<dbReference type="Proteomes" id="UP001447188">
    <property type="component" value="Unassembled WGS sequence"/>
</dbReference>